<keyword evidence="2" id="KW-1185">Reference proteome</keyword>
<organism evidence="1 2">
    <name type="scientific">Candidula unifasciata</name>
    <dbReference type="NCBI Taxonomy" id="100452"/>
    <lineage>
        <taxon>Eukaryota</taxon>
        <taxon>Metazoa</taxon>
        <taxon>Spiralia</taxon>
        <taxon>Lophotrochozoa</taxon>
        <taxon>Mollusca</taxon>
        <taxon>Gastropoda</taxon>
        <taxon>Heterobranchia</taxon>
        <taxon>Euthyneura</taxon>
        <taxon>Panpulmonata</taxon>
        <taxon>Eupulmonata</taxon>
        <taxon>Stylommatophora</taxon>
        <taxon>Helicina</taxon>
        <taxon>Helicoidea</taxon>
        <taxon>Geomitridae</taxon>
        <taxon>Candidula</taxon>
    </lineage>
</organism>
<evidence type="ECO:0000313" key="1">
    <source>
        <dbReference type="EMBL" id="CAG5123944.1"/>
    </source>
</evidence>
<sequence>MENLFSASESQFNPVPLGHFVPQCEKPSDPAPPEGKSERLIHLPSTYDLLDVKNIAYMTASSFAIVSSKPIVPGHVMVFPFCASNLITDPTHPAAKDLYSTAYHVGLAIRELFGITNFNILTSPAYRTETNYSFKRDCLHILPIEDFSDEVITRLKNYYEDPMDELVRPEAEVMREAAALREICYRKSKRSRCCFW</sequence>
<proteinExistence type="predicted"/>
<evidence type="ECO:0008006" key="3">
    <source>
        <dbReference type="Google" id="ProtNLM"/>
    </source>
</evidence>
<dbReference type="SUPFAM" id="SSF54197">
    <property type="entry name" value="HIT-like"/>
    <property type="match status" value="1"/>
</dbReference>
<dbReference type="AlphaFoldDB" id="A0A8S3Z3B7"/>
<reference evidence="1" key="1">
    <citation type="submission" date="2021-04" db="EMBL/GenBank/DDBJ databases">
        <authorList>
            <consortium name="Molecular Ecology Group"/>
        </authorList>
    </citation>
    <scope>NUCLEOTIDE SEQUENCE</scope>
</reference>
<gene>
    <name evidence="1" type="ORF">CUNI_LOCUS9502</name>
</gene>
<comment type="caution">
    <text evidence="1">The sequence shown here is derived from an EMBL/GenBank/DDBJ whole genome shotgun (WGS) entry which is preliminary data.</text>
</comment>
<name>A0A8S3Z3B7_9EUPU</name>
<protein>
    <recommendedName>
        <fullName evidence="3">Bis(5'-adenosyl)-triphosphatase</fullName>
    </recommendedName>
</protein>
<accession>A0A8S3Z3B7</accession>
<dbReference type="Gene3D" id="3.30.428.10">
    <property type="entry name" value="HIT-like"/>
    <property type="match status" value="1"/>
</dbReference>
<dbReference type="InterPro" id="IPR036265">
    <property type="entry name" value="HIT-like_sf"/>
</dbReference>
<dbReference type="Proteomes" id="UP000678393">
    <property type="component" value="Unassembled WGS sequence"/>
</dbReference>
<dbReference type="EMBL" id="CAJHNH020001657">
    <property type="protein sequence ID" value="CAG5123944.1"/>
    <property type="molecule type" value="Genomic_DNA"/>
</dbReference>
<evidence type="ECO:0000313" key="2">
    <source>
        <dbReference type="Proteomes" id="UP000678393"/>
    </source>
</evidence>